<dbReference type="SMART" id="SM00438">
    <property type="entry name" value="ZnF_NFX"/>
    <property type="match status" value="4"/>
</dbReference>
<dbReference type="PANTHER" id="PTHR10887:SF445">
    <property type="entry name" value="NFX1-TYPE ZINC FINGER-CONTAINING PROTEIN 1"/>
    <property type="match status" value="1"/>
</dbReference>
<keyword evidence="6" id="KW-0347">Helicase</keyword>
<dbReference type="Pfam" id="PF13086">
    <property type="entry name" value="AAA_11"/>
    <property type="match status" value="1"/>
</dbReference>
<evidence type="ECO:0000256" key="3">
    <source>
        <dbReference type="ARBA" id="ARBA00022723"/>
    </source>
</evidence>
<accession>A0A6A5KLK0</accession>
<evidence type="ECO:0000256" key="1">
    <source>
        <dbReference type="ARBA" id="ARBA00004496"/>
    </source>
</evidence>
<comment type="subcellular location">
    <subcellularLocation>
        <location evidence="1">Cytoplasm</location>
    </subcellularLocation>
</comment>
<proteinExistence type="predicted"/>
<evidence type="ECO:0000256" key="8">
    <source>
        <dbReference type="ARBA" id="ARBA00022859"/>
    </source>
</evidence>
<dbReference type="GO" id="GO:0008270">
    <property type="term" value="F:zinc ion binding"/>
    <property type="evidence" value="ECO:0007669"/>
    <property type="project" value="UniProtKB-KW"/>
</dbReference>
<keyword evidence="2" id="KW-0963">Cytoplasm</keyword>
<evidence type="ECO:0000256" key="2">
    <source>
        <dbReference type="ARBA" id="ARBA00022490"/>
    </source>
</evidence>
<dbReference type="InterPro" id="IPR046439">
    <property type="entry name" value="ZF_RZ_dom"/>
</dbReference>
<feature type="domain" description="RZ-type" evidence="13">
    <location>
        <begin position="1904"/>
        <end position="1980"/>
    </location>
</feature>
<protein>
    <submittedName>
        <fullName evidence="14">P-loop containing nucleoside triphosphate hydrolase protein</fullName>
    </submittedName>
</protein>
<dbReference type="Pfam" id="PF13087">
    <property type="entry name" value="AAA_12"/>
    <property type="match status" value="1"/>
</dbReference>
<dbReference type="Gene3D" id="3.40.50.300">
    <property type="entry name" value="P-loop containing nucleotide triphosphate hydrolases"/>
    <property type="match status" value="2"/>
</dbReference>
<keyword evidence="8" id="KW-0391">Immunity</keyword>
<dbReference type="Proteomes" id="UP000800040">
    <property type="component" value="Unassembled WGS sequence"/>
</dbReference>
<reference evidence="14" key="1">
    <citation type="submission" date="2020-01" db="EMBL/GenBank/DDBJ databases">
        <authorList>
            <consortium name="DOE Joint Genome Institute"/>
            <person name="Haridas S."/>
            <person name="Albert R."/>
            <person name="Binder M."/>
            <person name="Bloem J."/>
            <person name="Labutti K."/>
            <person name="Salamov A."/>
            <person name="Andreopoulos B."/>
            <person name="Baker S.E."/>
            <person name="Barry K."/>
            <person name="Bills G."/>
            <person name="Bluhm B.H."/>
            <person name="Cannon C."/>
            <person name="Castanera R."/>
            <person name="Culley D.E."/>
            <person name="Daum C."/>
            <person name="Ezra D."/>
            <person name="Gonzalez J.B."/>
            <person name="Henrissat B."/>
            <person name="Kuo A."/>
            <person name="Liang C."/>
            <person name="Lipzen A."/>
            <person name="Lutzoni F."/>
            <person name="Magnuson J."/>
            <person name="Mondo S."/>
            <person name="Nolan M."/>
            <person name="Ohm R."/>
            <person name="Pangilinan J."/>
            <person name="Park H.-J."/>
            <person name="Ramirez L."/>
            <person name="Alfaro M."/>
            <person name="Sun H."/>
            <person name="Tritt A."/>
            <person name="Yoshinaga Y."/>
            <person name="Zwiers L.-H."/>
            <person name="Turgeon B.G."/>
            <person name="Goodwin S.B."/>
            <person name="Spatafora J.W."/>
            <person name="Crous P.W."/>
            <person name="Grigoriev I.V."/>
        </authorList>
    </citation>
    <scope>NUCLEOTIDE SEQUENCE</scope>
    <source>
        <strain evidence="14">P77</strain>
    </source>
</reference>
<feature type="zinc finger region" description="C3H1-type" evidence="9">
    <location>
        <begin position="31"/>
        <end position="58"/>
    </location>
</feature>
<keyword evidence="7 9" id="KW-0862">Zinc</keyword>
<keyword evidence="6" id="KW-0547">Nucleotide-binding</keyword>
<feature type="region of interest" description="Disordered" evidence="11">
    <location>
        <begin position="1"/>
        <end position="33"/>
    </location>
</feature>
<dbReference type="CDD" id="cd18808">
    <property type="entry name" value="SF1_C_Upf1"/>
    <property type="match status" value="1"/>
</dbReference>
<evidence type="ECO:0000313" key="14">
    <source>
        <dbReference type="EMBL" id="KAF1839335.1"/>
    </source>
</evidence>
<feature type="compositionally biased region" description="Polar residues" evidence="11">
    <location>
        <begin position="1120"/>
        <end position="1131"/>
    </location>
</feature>
<evidence type="ECO:0000256" key="9">
    <source>
        <dbReference type="PROSITE-ProRule" id="PRU00723"/>
    </source>
</evidence>
<feature type="compositionally biased region" description="Acidic residues" evidence="11">
    <location>
        <begin position="281"/>
        <end position="290"/>
    </location>
</feature>
<dbReference type="InterPro" id="IPR045055">
    <property type="entry name" value="DNA2/NAM7-like"/>
</dbReference>
<feature type="compositionally biased region" description="Basic and acidic residues" evidence="11">
    <location>
        <begin position="1"/>
        <end position="15"/>
    </location>
</feature>
<evidence type="ECO:0000256" key="4">
    <source>
        <dbReference type="ARBA" id="ARBA00022737"/>
    </source>
</evidence>
<evidence type="ECO:0000256" key="11">
    <source>
        <dbReference type="SAM" id="MobiDB-lite"/>
    </source>
</evidence>
<keyword evidence="3 9" id="KW-0479">Metal-binding</keyword>
<evidence type="ECO:0000313" key="15">
    <source>
        <dbReference type="Proteomes" id="UP000800040"/>
    </source>
</evidence>
<keyword evidence="6" id="KW-0067">ATP-binding</keyword>
<evidence type="ECO:0000259" key="12">
    <source>
        <dbReference type="PROSITE" id="PS50103"/>
    </source>
</evidence>
<dbReference type="InterPro" id="IPR000967">
    <property type="entry name" value="Znf_NFX1"/>
</dbReference>
<dbReference type="GO" id="GO:0002376">
    <property type="term" value="P:immune system process"/>
    <property type="evidence" value="ECO:0007669"/>
    <property type="project" value="UniProtKB-KW"/>
</dbReference>
<organism evidence="14 15">
    <name type="scientific">Decorospora gaudefroyi</name>
    <dbReference type="NCBI Taxonomy" id="184978"/>
    <lineage>
        <taxon>Eukaryota</taxon>
        <taxon>Fungi</taxon>
        <taxon>Dikarya</taxon>
        <taxon>Ascomycota</taxon>
        <taxon>Pezizomycotina</taxon>
        <taxon>Dothideomycetes</taxon>
        <taxon>Pleosporomycetidae</taxon>
        <taxon>Pleosporales</taxon>
        <taxon>Pleosporineae</taxon>
        <taxon>Pleosporaceae</taxon>
        <taxon>Decorospora</taxon>
    </lineage>
</organism>
<dbReference type="GO" id="GO:0005737">
    <property type="term" value="C:cytoplasm"/>
    <property type="evidence" value="ECO:0007669"/>
    <property type="project" value="UniProtKB-SubCell"/>
</dbReference>
<feature type="region of interest" description="Disordered" evidence="11">
    <location>
        <begin position="280"/>
        <end position="299"/>
    </location>
</feature>
<evidence type="ECO:0000256" key="5">
    <source>
        <dbReference type="ARBA" id="ARBA00022771"/>
    </source>
</evidence>
<evidence type="ECO:0000256" key="10">
    <source>
        <dbReference type="SAM" id="Coils"/>
    </source>
</evidence>
<dbReference type="Pfam" id="PF20173">
    <property type="entry name" value="ZnF_RZ-type"/>
    <property type="match status" value="1"/>
</dbReference>
<dbReference type="GO" id="GO:0016787">
    <property type="term" value="F:hydrolase activity"/>
    <property type="evidence" value="ECO:0007669"/>
    <property type="project" value="UniProtKB-KW"/>
</dbReference>
<dbReference type="InterPro" id="IPR041677">
    <property type="entry name" value="DNA2/NAM7_AAA_11"/>
</dbReference>
<name>A0A6A5KLK0_9PLEO</name>
<feature type="domain" description="C3H1-type" evidence="12">
    <location>
        <begin position="31"/>
        <end position="58"/>
    </location>
</feature>
<dbReference type="FunFam" id="3.40.50.300:FF:001660">
    <property type="entry name" value="NF-X1 finger and helicase protein, putative"/>
    <property type="match status" value="1"/>
</dbReference>
<dbReference type="CDD" id="cd06008">
    <property type="entry name" value="NF-X1-zinc-finger"/>
    <property type="match status" value="1"/>
</dbReference>
<feature type="region of interest" description="Disordered" evidence="11">
    <location>
        <begin position="1113"/>
        <end position="1140"/>
    </location>
</feature>
<dbReference type="GO" id="GO:0031048">
    <property type="term" value="P:regulatory ncRNA-mediated heterochromatin formation"/>
    <property type="evidence" value="ECO:0007669"/>
    <property type="project" value="TreeGrafter"/>
</dbReference>
<keyword evidence="10" id="KW-0175">Coiled coil</keyword>
<gene>
    <name evidence="14" type="ORF">BDW02DRAFT_611321</name>
</gene>
<evidence type="ECO:0000256" key="7">
    <source>
        <dbReference type="ARBA" id="ARBA00022833"/>
    </source>
</evidence>
<sequence>MADRGRGRGGRERGWRGGRGGGPGRGGGGANGGGNVCYEFRNSGACKKTNCPYTHEQDGQRKRVAESEEQQQARGNYNDFKKYLSTSYAPSDTHVMRQVWERASAILNEGDRDWIQQLPKDLAENEGKCNGLAHIKAIVLRKAKSYDKDDYIETAKAFLDVITDSSLLDCLAVDTGSKGKRAYPFLQHFCETLVAARTDDSSSVSQKILEQALVKLSIVLYELLKRDRHARLNELLEHLVETLTNAAEIIPTEIPSPAATLVNKFLGDIHQMVARAKGLVQEEEDSDDDQPTNLPRVASSYPRDLVIPNDRHDNDKKDITDIVIFPTRDEIMSDAKEFLPSTDPNQPHFITNQVERHIDTQFRLLRHDIFGEQKSALARYMHTATEDPTLLSNPRISLGDMRVYNYSNAHVSYLPFDKRRGLEALVSFPHPPAVRKKMDAAKQAWWEESKRLEEGSLLSFIWIQDAIVEHLFLTVSHKKTRPDKEGGGLTGHGALATITTRLATQDSGTLRKLVNLSLNATQGVLLEYPNVIPATFMPILENLQDMQRLSRLPFRQWVVPDPHNDATNRKIYHDVPPPLYVRSSGFKYQLGPILNDGADAINVDPSSLCDDAKLIDDIATRTGLDAGQCKALIAALNREFAFIQGPPGTGKSFVGLQIMRILLGIKDKADLGPIVIVCYTNHALDQFLEHLIKIGLTKVIRVGGQSHSKMLEGYNLRDISKEETKTRTESYEIAMAYKVLEECEKEATKLLGRLHAIYRKGEWGSLDRHLSQKYRKIHDQFQEVDSEGFRSVGPHPFERWKFGSKADKKQAATANTMNLANIIQKANTNVNSLNYPEKCALMKKWIDEVCFDIIASFSAVVDKATETQQRKSNIHDESDRRILQGAEVIGVTTSGLAKRISLLKHVRCKVIICEEAGEVMEPHMISAMLPTIEHCIQIGDYEQLRPTINNFKELSLESAQGLLYKLDRSQFERLSIGEKGRPSMPVAQLEVQRRMRPEVSTLIRETIYPKLSDHTSTLILPDVMGMRKNVFWLDHRYLENDRESDIHHSKSASNPWEVDLVHAMVRHVVRQGVYRSSDIAVLTPYTGQLQKLRSAMRGDFEIVLSDRDQEALENDGFTVNDDSPTTSQGPAQQDHRRKPLQKKQLSDLLRIATVDNFQGEEAKIIIVSLVRSNDKKKVGFLKTTNRVNVLLSRAQHGMYLIGNSETYSNVAMWQKVIEMLRAEDSIGDAIDLCCPRHSDKILQVREPDDFMRLSPEGGCMEACAERLTECGHQCQARCHSEAMHAVFRCEKPCQRRYVPCDHPCQKPTCGEDCGKCMVPTDNVALPCGHIKNNVACHRTLDLKSIHCDVVVPKEVPVCKHTVDIKCSVDVAKENFKCPSPCATILSCGHRCPGNCGRCNYYTDEAGKAIVKHQECTFTCGRKYSTCNHNCPRKCHSGTDCGPCRRPCEVRCKHSGCALQCHEPCAPCVEKCTWSCEHQASCKMPCAAPCDRLPCDKRCTKLLPCGHQCPSICGEDCPVDYCQKCGIKSEQSPDIMLGTLYRDIDINESPIVVLGCGHFWTIETLDGHVGLKDVYEIDPRTGGFISLIDNRELQAVVPKCPGGCGVPIQQHATQRYNRLINRAVIAEQSRRFIATGMQEMQELERKIDELRDDLDGSRKKLTASLNAKAQLRGMIQHLSDHTVQNLEKTIRDRCTESANLVNKIKALQKRSSAQHQPGNKLHDAITHSANQTASLDTVMANLSLDAPPATPKPHLDLRISLGGRLLELKVVCLTLEYKFGLTRITQGKLPASSPQVKISGGPLAYQVFQAMNLCRKLITDCINGNLPKLAVETILYYARIAQVFGSSGIAQDGDRTKALEYRDTAKTLLDEAKKLCNDAFRDRDTLLQAVDNYRKLLDKEFYEEVSAEELKAIKQAMVTGRGGISTHSGHWYNCANGHPFAIGECGMPMQQARCPECGAPIGGQHHTAAAGVTRALDIEMG</sequence>
<dbReference type="PROSITE" id="PS50103">
    <property type="entry name" value="ZF_C3H1"/>
    <property type="match status" value="1"/>
</dbReference>
<dbReference type="InterPro" id="IPR027417">
    <property type="entry name" value="P-loop_NTPase"/>
</dbReference>
<dbReference type="SUPFAM" id="SSF52540">
    <property type="entry name" value="P-loop containing nucleoside triphosphate hydrolases"/>
    <property type="match status" value="1"/>
</dbReference>
<dbReference type="InterPro" id="IPR000571">
    <property type="entry name" value="Znf_CCCH"/>
</dbReference>
<keyword evidence="5 9" id="KW-0863">Zinc-finger</keyword>
<evidence type="ECO:0000256" key="6">
    <source>
        <dbReference type="ARBA" id="ARBA00022806"/>
    </source>
</evidence>
<dbReference type="GO" id="GO:0031380">
    <property type="term" value="C:nuclear RNA-directed RNA polymerase complex"/>
    <property type="evidence" value="ECO:0007669"/>
    <property type="project" value="TreeGrafter"/>
</dbReference>
<keyword evidence="15" id="KW-1185">Reference proteome</keyword>
<dbReference type="EMBL" id="ML975245">
    <property type="protein sequence ID" value="KAF1839335.1"/>
    <property type="molecule type" value="Genomic_DNA"/>
</dbReference>
<evidence type="ECO:0000259" key="13">
    <source>
        <dbReference type="PROSITE" id="PS51981"/>
    </source>
</evidence>
<dbReference type="InterPro" id="IPR041679">
    <property type="entry name" value="DNA2/NAM7-like_C"/>
</dbReference>
<keyword evidence="14" id="KW-0378">Hydrolase</keyword>
<keyword evidence="4" id="KW-0677">Repeat</keyword>
<feature type="compositionally biased region" description="Gly residues" evidence="11">
    <location>
        <begin position="17"/>
        <end position="33"/>
    </location>
</feature>
<dbReference type="GO" id="GO:0004386">
    <property type="term" value="F:helicase activity"/>
    <property type="evidence" value="ECO:0007669"/>
    <property type="project" value="InterPro"/>
</dbReference>
<dbReference type="PANTHER" id="PTHR10887">
    <property type="entry name" value="DNA2/NAM7 HELICASE FAMILY"/>
    <property type="match status" value="1"/>
</dbReference>
<dbReference type="PROSITE" id="PS51981">
    <property type="entry name" value="ZF_RZ"/>
    <property type="match status" value="1"/>
</dbReference>
<dbReference type="CDD" id="cd17936">
    <property type="entry name" value="EEXXEc_NFX1"/>
    <property type="match status" value="1"/>
</dbReference>
<dbReference type="OrthoDB" id="2423195at2759"/>
<feature type="coiled-coil region" evidence="10">
    <location>
        <begin position="1632"/>
        <end position="1659"/>
    </location>
</feature>
<dbReference type="InterPro" id="IPR047187">
    <property type="entry name" value="SF1_C_Upf1"/>
</dbReference>